<protein>
    <submittedName>
        <fullName evidence="2">SDR family oxidoreductase</fullName>
    </submittedName>
</protein>
<organism evidence="2 3">
    <name type="scientific">Hyalangium rubrum</name>
    <dbReference type="NCBI Taxonomy" id="3103134"/>
    <lineage>
        <taxon>Bacteria</taxon>
        <taxon>Pseudomonadati</taxon>
        <taxon>Myxococcota</taxon>
        <taxon>Myxococcia</taxon>
        <taxon>Myxococcales</taxon>
        <taxon>Cystobacterineae</taxon>
        <taxon>Archangiaceae</taxon>
        <taxon>Hyalangium</taxon>
    </lineage>
</organism>
<evidence type="ECO:0000313" key="3">
    <source>
        <dbReference type="Proteomes" id="UP001291309"/>
    </source>
</evidence>
<proteinExistence type="predicted"/>
<dbReference type="EMBL" id="JAXIVS010000002">
    <property type="protein sequence ID" value="MDY7225761.1"/>
    <property type="molecule type" value="Genomic_DNA"/>
</dbReference>
<dbReference type="InterPro" id="IPR016040">
    <property type="entry name" value="NAD(P)-bd_dom"/>
</dbReference>
<dbReference type="Gene3D" id="3.40.50.720">
    <property type="entry name" value="NAD(P)-binding Rossmann-like Domain"/>
    <property type="match status" value="1"/>
</dbReference>
<reference evidence="2 3" key="1">
    <citation type="submission" date="2023-12" db="EMBL/GenBank/DDBJ databases">
        <title>the genome sequence of Hyalangium sp. s54d21.</title>
        <authorList>
            <person name="Zhang X."/>
        </authorList>
    </citation>
    <scope>NUCLEOTIDE SEQUENCE [LARGE SCALE GENOMIC DNA]</scope>
    <source>
        <strain evidence="3">s54d21</strain>
    </source>
</reference>
<evidence type="ECO:0000313" key="2">
    <source>
        <dbReference type="EMBL" id="MDY7225761.1"/>
    </source>
</evidence>
<sequence length="239" mass="26208">MDDSDDMLSISVMGRGNAVAYGPTREQKPEEHTVPLLILGATGRTGRYLVEQALSAGHTVTALVRDPHSLDIRHPRLHILQGDALSPETVDKAMLGQRTVLSALGFSGRRAGEALAKATENIVAAMQKYRVHRLICLAPPPTKEGWARRGLLGKLLAPFLQKNAPPDWERQLDSLRGSPLEWVLVRPTQLTDEPARGAYQVSVGWAEVPEGISRADVATFMLEQLRSRRYVRLSPVLGG</sequence>
<dbReference type="PANTHER" id="PTHR43355:SF2">
    <property type="entry name" value="FLAVIN REDUCTASE (NADPH)"/>
    <property type="match status" value="1"/>
</dbReference>
<accession>A0ABU5GXE4</accession>
<dbReference type="Proteomes" id="UP001291309">
    <property type="component" value="Unassembled WGS sequence"/>
</dbReference>
<dbReference type="CDD" id="cd05244">
    <property type="entry name" value="BVR-B_like_SDR_a"/>
    <property type="match status" value="1"/>
</dbReference>
<dbReference type="InterPro" id="IPR051606">
    <property type="entry name" value="Polyketide_Oxido-like"/>
</dbReference>
<gene>
    <name evidence="2" type="ORF">SYV04_05180</name>
</gene>
<keyword evidence="3" id="KW-1185">Reference proteome</keyword>
<evidence type="ECO:0000259" key="1">
    <source>
        <dbReference type="Pfam" id="PF13460"/>
    </source>
</evidence>
<dbReference type="Pfam" id="PF13460">
    <property type="entry name" value="NAD_binding_10"/>
    <property type="match status" value="1"/>
</dbReference>
<name>A0ABU5GXE4_9BACT</name>
<comment type="caution">
    <text evidence="2">The sequence shown here is derived from an EMBL/GenBank/DDBJ whole genome shotgun (WGS) entry which is preliminary data.</text>
</comment>
<feature type="domain" description="NAD(P)-binding" evidence="1">
    <location>
        <begin position="40"/>
        <end position="226"/>
    </location>
</feature>
<dbReference type="RefSeq" id="WP_321544491.1">
    <property type="nucleotide sequence ID" value="NZ_JAXIVS010000002.1"/>
</dbReference>
<dbReference type="SUPFAM" id="SSF51735">
    <property type="entry name" value="NAD(P)-binding Rossmann-fold domains"/>
    <property type="match status" value="1"/>
</dbReference>
<dbReference type="InterPro" id="IPR036291">
    <property type="entry name" value="NAD(P)-bd_dom_sf"/>
</dbReference>
<dbReference type="PANTHER" id="PTHR43355">
    <property type="entry name" value="FLAVIN REDUCTASE (NADPH)"/>
    <property type="match status" value="1"/>
</dbReference>